<evidence type="ECO:0008006" key="3">
    <source>
        <dbReference type="Google" id="ProtNLM"/>
    </source>
</evidence>
<proteinExistence type="predicted"/>
<dbReference type="AlphaFoldDB" id="A0AAV4QKC0"/>
<reference evidence="1 2" key="1">
    <citation type="submission" date="2021-06" db="EMBL/GenBank/DDBJ databases">
        <title>Caerostris extrusa draft genome.</title>
        <authorList>
            <person name="Kono N."/>
            <person name="Arakawa K."/>
        </authorList>
    </citation>
    <scope>NUCLEOTIDE SEQUENCE [LARGE SCALE GENOMIC DNA]</scope>
</reference>
<organism evidence="1 2">
    <name type="scientific">Caerostris extrusa</name>
    <name type="common">Bark spider</name>
    <name type="synonym">Caerostris bankana</name>
    <dbReference type="NCBI Taxonomy" id="172846"/>
    <lineage>
        <taxon>Eukaryota</taxon>
        <taxon>Metazoa</taxon>
        <taxon>Ecdysozoa</taxon>
        <taxon>Arthropoda</taxon>
        <taxon>Chelicerata</taxon>
        <taxon>Arachnida</taxon>
        <taxon>Araneae</taxon>
        <taxon>Araneomorphae</taxon>
        <taxon>Entelegynae</taxon>
        <taxon>Araneoidea</taxon>
        <taxon>Araneidae</taxon>
        <taxon>Caerostris</taxon>
    </lineage>
</organism>
<dbReference type="EMBL" id="BPLR01006357">
    <property type="protein sequence ID" value="GIY09299.1"/>
    <property type="molecule type" value="Genomic_DNA"/>
</dbReference>
<keyword evidence="2" id="KW-1185">Reference proteome</keyword>
<protein>
    <recommendedName>
        <fullName evidence="3">CHAT domain-containing protein</fullName>
    </recommendedName>
</protein>
<evidence type="ECO:0000313" key="2">
    <source>
        <dbReference type="Proteomes" id="UP001054945"/>
    </source>
</evidence>
<comment type="caution">
    <text evidence="1">The sequence shown here is derived from an EMBL/GenBank/DDBJ whole genome shotgun (WGS) entry which is preliminary data.</text>
</comment>
<evidence type="ECO:0000313" key="1">
    <source>
        <dbReference type="EMBL" id="GIY09299.1"/>
    </source>
</evidence>
<gene>
    <name evidence="1" type="ORF">CEXT_583041</name>
</gene>
<dbReference type="Proteomes" id="UP001054945">
    <property type="component" value="Unassembled WGS sequence"/>
</dbReference>
<sequence>MVAESINNISILHKQSIQSIPEIKDLRPPPIHIVLNSCESGSHCVSELEFLHNQSPRLANRDLSQFKQNAGALSLMAAHQFLLKGSQTVEASTYSDRERMIFFLHVGAGFVVVDSKVGNWVEKSFRRRSSGKE</sequence>
<name>A0AAV4QKC0_CAEEX</name>
<accession>A0AAV4QKC0</accession>